<sequence length="252" mass="27171">MSSDPLVIGSGPCRVLALHGWFGSARGWGPFADLVDGDRYTYAFLDHRGYGARRAETGEYTIAEMAADALAAADALGWSSFAVLGHSMGGSVMQRVALDAGDRVTGLVGISPVPATGVPFDEQSWELFSGAAEKPENRSAIIDLTTGGRLSRTWLDRMVRASLESSDPVAFRAYLDAWGRTDFADEVRGRQVPVRLVVGVHDPALSAAVMEQTFLQLYPDVSLEVLANAGHYAMFETPVALLTCVERFLDQL</sequence>
<dbReference type="STRING" id="1523247.SAMN05660464_3615"/>
<name>A0A1I5RM61_9ACTN</name>
<dbReference type="GO" id="GO:0003824">
    <property type="term" value="F:catalytic activity"/>
    <property type="evidence" value="ECO:0007669"/>
    <property type="project" value="UniProtKB-ARBA"/>
</dbReference>
<dbReference type="Pfam" id="PF00561">
    <property type="entry name" value="Abhydrolase_1"/>
    <property type="match status" value="1"/>
</dbReference>
<organism evidence="2 3">
    <name type="scientific">Geodermatophilus dictyosporus</name>
    <dbReference type="NCBI Taxonomy" id="1523247"/>
    <lineage>
        <taxon>Bacteria</taxon>
        <taxon>Bacillati</taxon>
        <taxon>Actinomycetota</taxon>
        <taxon>Actinomycetes</taxon>
        <taxon>Geodermatophilales</taxon>
        <taxon>Geodermatophilaceae</taxon>
        <taxon>Geodermatophilus</taxon>
    </lineage>
</organism>
<dbReference type="Gene3D" id="3.40.50.1820">
    <property type="entry name" value="alpha/beta hydrolase"/>
    <property type="match status" value="1"/>
</dbReference>
<feature type="domain" description="AB hydrolase-1" evidence="1">
    <location>
        <begin position="15"/>
        <end position="237"/>
    </location>
</feature>
<evidence type="ECO:0000313" key="2">
    <source>
        <dbReference type="EMBL" id="SFP59625.1"/>
    </source>
</evidence>
<dbReference type="RefSeq" id="WP_091112189.1">
    <property type="nucleotide sequence ID" value="NZ_FOWQ01000006.1"/>
</dbReference>
<gene>
    <name evidence="2" type="ORF">SAMN05660464_3615</name>
</gene>
<keyword evidence="3" id="KW-1185">Reference proteome</keyword>
<dbReference type="SUPFAM" id="SSF53474">
    <property type="entry name" value="alpha/beta-Hydrolases"/>
    <property type="match status" value="1"/>
</dbReference>
<dbReference type="PANTHER" id="PTHR43798">
    <property type="entry name" value="MONOACYLGLYCEROL LIPASE"/>
    <property type="match status" value="1"/>
</dbReference>
<dbReference type="InterPro" id="IPR050266">
    <property type="entry name" value="AB_hydrolase_sf"/>
</dbReference>
<accession>A0A1I5RM61</accession>
<reference evidence="3" key="1">
    <citation type="submission" date="2016-10" db="EMBL/GenBank/DDBJ databases">
        <authorList>
            <person name="Varghese N."/>
            <person name="Submissions S."/>
        </authorList>
    </citation>
    <scope>NUCLEOTIDE SEQUENCE [LARGE SCALE GENOMIC DNA]</scope>
    <source>
        <strain evidence="3">DSM 44208</strain>
    </source>
</reference>
<dbReference type="InterPro" id="IPR000073">
    <property type="entry name" value="AB_hydrolase_1"/>
</dbReference>
<evidence type="ECO:0000313" key="3">
    <source>
        <dbReference type="Proteomes" id="UP000198857"/>
    </source>
</evidence>
<dbReference type="AlphaFoldDB" id="A0A1I5RM61"/>
<dbReference type="Proteomes" id="UP000198857">
    <property type="component" value="Unassembled WGS sequence"/>
</dbReference>
<evidence type="ECO:0000259" key="1">
    <source>
        <dbReference type="Pfam" id="PF00561"/>
    </source>
</evidence>
<protein>
    <submittedName>
        <fullName evidence="2">Pimeloyl-ACP methyl ester carboxylesterase</fullName>
    </submittedName>
</protein>
<dbReference type="InterPro" id="IPR029058">
    <property type="entry name" value="AB_hydrolase_fold"/>
</dbReference>
<dbReference type="EMBL" id="FOWQ01000006">
    <property type="protein sequence ID" value="SFP59625.1"/>
    <property type="molecule type" value="Genomic_DNA"/>
</dbReference>
<proteinExistence type="predicted"/>
<dbReference type="OrthoDB" id="9780765at2"/>